<dbReference type="Proteomes" id="UP000233618">
    <property type="component" value="Unassembled WGS sequence"/>
</dbReference>
<keyword evidence="4" id="KW-1185">Reference proteome</keyword>
<name>A0A2N3I1G3_9BACT</name>
<keyword evidence="1" id="KW-0732">Signal</keyword>
<feature type="signal peptide" evidence="1">
    <location>
        <begin position="1"/>
        <end position="35"/>
    </location>
</feature>
<evidence type="ECO:0000313" key="4">
    <source>
        <dbReference type="Proteomes" id="UP000233618"/>
    </source>
</evidence>
<proteinExistence type="predicted"/>
<sequence length="238" mass="26910">MRILFVLREINNYKKMKILLCILSLTLFLGASVRAQDWPDLGRFEEANQKLMEQANDSERVVFMGNSITEGWIKTYPDYFTEHFVNRGISGQVTPQMLIRFRSDVVDLKPAAVIILAGTNDIAGNKGPSSLKMILDNLKSMTEIAKSNNIKVLLCSVLPAYDYPWRPGKEPNTKIPELNKMIKEYATEANVTYVDCFSPMANDKNGMKEELTKDGVHPTSAGYDIMRPIINRAIKETL</sequence>
<dbReference type="PANTHER" id="PTHR30383">
    <property type="entry name" value="THIOESTERASE 1/PROTEASE 1/LYSOPHOSPHOLIPASE L1"/>
    <property type="match status" value="1"/>
</dbReference>
<accession>A0A2N3I1G3</accession>
<dbReference type="CDD" id="cd04501">
    <property type="entry name" value="SGNH_hydrolase_like_4"/>
    <property type="match status" value="1"/>
</dbReference>
<keyword evidence="3" id="KW-0378">Hydrolase</keyword>
<reference evidence="3 4" key="1">
    <citation type="journal article" date="2017" name="Front. Microbiol.">
        <title>Labilibaculum manganireducens gen. nov., sp. nov. and Labilibaculum filiforme sp. nov., Novel Bacteroidetes Isolated from Subsurface Sediments of the Baltic Sea.</title>
        <authorList>
            <person name="Vandieken V."/>
            <person name="Marshall I.P."/>
            <person name="Niemann H."/>
            <person name="Engelen B."/>
            <person name="Cypionka H."/>
        </authorList>
    </citation>
    <scope>NUCLEOTIDE SEQUENCE [LARGE SCALE GENOMIC DNA]</scope>
    <source>
        <strain evidence="3 4">59.10-2M</strain>
    </source>
</reference>
<dbReference type="InterPro" id="IPR013830">
    <property type="entry name" value="SGNH_hydro"/>
</dbReference>
<evidence type="ECO:0000313" key="3">
    <source>
        <dbReference type="EMBL" id="PKQ64107.1"/>
    </source>
</evidence>
<evidence type="ECO:0000259" key="2">
    <source>
        <dbReference type="Pfam" id="PF13472"/>
    </source>
</evidence>
<dbReference type="EMBL" id="MVDE01000025">
    <property type="protein sequence ID" value="PKQ64107.1"/>
    <property type="molecule type" value="Genomic_DNA"/>
</dbReference>
<dbReference type="SUPFAM" id="SSF52266">
    <property type="entry name" value="SGNH hydrolase"/>
    <property type="match status" value="1"/>
</dbReference>
<dbReference type="AlphaFoldDB" id="A0A2N3I1G3"/>
<dbReference type="Gene3D" id="3.40.50.1110">
    <property type="entry name" value="SGNH hydrolase"/>
    <property type="match status" value="1"/>
</dbReference>
<feature type="chain" id="PRO_5014665331" evidence="1">
    <location>
        <begin position="36"/>
        <end position="238"/>
    </location>
</feature>
<dbReference type="InterPro" id="IPR036514">
    <property type="entry name" value="SGNH_hydro_sf"/>
</dbReference>
<organism evidence="3 4">
    <name type="scientific">Labilibaculum manganireducens</name>
    <dbReference type="NCBI Taxonomy" id="1940525"/>
    <lineage>
        <taxon>Bacteria</taxon>
        <taxon>Pseudomonadati</taxon>
        <taxon>Bacteroidota</taxon>
        <taxon>Bacteroidia</taxon>
        <taxon>Marinilabiliales</taxon>
        <taxon>Marinifilaceae</taxon>
        <taxon>Labilibaculum</taxon>
    </lineage>
</organism>
<comment type="caution">
    <text evidence="3">The sequence shown here is derived from an EMBL/GenBank/DDBJ whole genome shotgun (WGS) entry which is preliminary data.</text>
</comment>
<dbReference type="InterPro" id="IPR051532">
    <property type="entry name" value="Ester_Hydrolysis_Enzymes"/>
</dbReference>
<dbReference type="GO" id="GO:0004622">
    <property type="term" value="F:phosphatidylcholine lysophospholipase activity"/>
    <property type="evidence" value="ECO:0007669"/>
    <property type="project" value="TreeGrafter"/>
</dbReference>
<feature type="domain" description="SGNH hydrolase-type esterase" evidence="2">
    <location>
        <begin position="63"/>
        <end position="225"/>
    </location>
</feature>
<dbReference type="PANTHER" id="PTHR30383:SF5">
    <property type="entry name" value="SGNH HYDROLASE-TYPE ESTERASE DOMAIN-CONTAINING PROTEIN"/>
    <property type="match status" value="1"/>
</dbReference>
<evidence type="ECO:0000256" key="1">
    <source>
        <dbReference type="SAM" id="SignalP"/>
    </source>
</evidence>
<dbReference type="Pfam" id="PF13472">
    <property type="entry name" value="Lipase_GDSL_2"/>
    <property type="match status" value="1"/>
</dbReference>
<protein>
    <submittedName>
        <fullName evidence="3">Acylhydrolase</fullName>
    </submittedName>
</protein>
<gene>
    <name evidence="3" type="ORF">BZG01_15015</name>
</gene>